<feature type="signal peptide" evidence="1">
    <location>
        <begin position="1"/>
        <end position="19"/>
    </location>
</feature>
<sequence>MHFQTILASVLVLATFVAAQAPPAAPTDPLACGNCLNKGAESLNSSCASLSGLTQPPNLVGELTDAQKKCLCAIASSSTWLSACAKPEVCGSAITDGLIQSYTALKSQVCPAGSSVTAAGNTGNSVVSGSKATAASLTVAAVAVLGALL</sequence>
<evidence type="ECO:0000313" key="2">
    <source>
        <dbReference type="EMBL" id="KAG0274847.1"/>
    </source>
</evidence>
<dbReference type="EMBL" id="JAAAIL010000555">
    <property type="protein sequence ID" value="KAG0274847.1"/>
    <property type="molecule type" value="Genomic_DNA"/>
</dbReference>
<comment type="caution">
    <text evidence="2">The sequence shown here is derived from an EMBL/GenBank/DDBJ whole genome shotgun (WGS) entry which is preliminary data.</text>
</comment>
<dbReference type="AlphaFoldDB" id="A0AAD4DCW1"/>
<proteinExistence type="predicted"/>
<evidence type="ECO:0000256" key="1">
    <source>
        <dbReference type="SAM" id="SignalP"/>
    </source>
</evidence>
<accession>A0AAD4DCW1</accession>
<name>A0AAD4DCW1_9FUNG</name>
<organism evidence="2 3">
    <name type="scientific">Linnemannia exigua</name>
    <dbReference type="NCBI Taxonomy" id="604196"/>
    <lineage>
        <taxon>Eukaryota</taxon>
        <taxon>Fungi</taxon>
        <taxon>Fungi incertae sedis</taxon>
        <taxon>Mucoromycota</taxon>
        <taxon>Mortierellomycotina</taxon>
        <taxon>Mortierellomycetes</taxon>
        <taxon>Mortierellales</taxon>
        <taxon>Mortierellaceae</taxon>
        <taxon>Linnemannia</taxon>
    </lineage>
</organism>
<protein>
    <submittedName>
        <fullName evidence="2">Uncharacterized protein</fullName>
    </submittedName>
</protein>
<dbReference type="Proteomes" id="UP001194580">
    <property type="component" value="Unassembled WGS sequence"/>
</dbReference>
<keyword evidence="3" id="KW-1185">Reference proteome</keyword>
<gene>
    <name evidence="2" type="ORF">BGZ95_009414</name>
</gene>
<keyword evidence="1" id="KW-0732">Signal</keyword>
<reference evidence="2" key="1">
    <citation type="journal article" date="2020" name="Fungal Divers.">
        <title>Resolving the Mortierellaceae phylogeny through synthesis of multi-gene phylogenetics and phylogenomics.</title>
        <authorList>
            <person name="Vandepol N."/>
            <person name="Liber J."/>
            <person name="Desiro A."/>
            <person name="Na H."/>
            <person name="Kennedy M."/>
            <person name="Barry K."/>
            <person name="Grigoriev I.V."/>
            <person name="Miller A.N."/>
            <person name="O'Donnell K."/>
            <person name="Stajich J.E."/>
            <person name="Bonito G."/>
        </authorList>
    </citation>
    <scope>NUCLEOTIDE SEQUENCE</scope>
    <source>
        <strain evidence="2">NRRL 28262</strain>
    </source>
</reference>
<evidence type="ECO:0000313" key="3">
    <source>
        <dbReference type="Proteomes" id="UP001194580"/>
    </source>
</evidence>
<feature type="chain" id="PRO_5041919928" evidence="1">
    <location>
        <begin position="20"/>
        <end position="149"/>
    </location>
</feature>